<evidence type="ECO:0000256" key="1">
    <source>
        <dbReference type="SAM" id="SignalP"/>
    </source>
</evidence>
<gene>
    <name evidence="2" type="ORF">C1949_13930</name>
</gene>
<sequence length="238" mass="24155">MKSPRIQAALLSLIAAGLLTATQTHAFGLDSLKSAAGAALSANGQGSDNAGADTLAQQQDALMQRFNASMNNMLTAQAKTLEATGQSDLASRTLAAAANYAQGATADGATIAADTELTSSNQALIQSLLSQTGTLNGENRNTLAEAIPYYQNGLKEGSMLSGAFQSWLDSAKGSAGSLLSNPMAAGELTSSISEASTVARNLPSLINAWSGTSQSFLSLANANQLDAGQIQSILAALN</sequence>
<name>A0A2P4ESS2_9GAMM</name>
<evidence type="ECO:0000313" key="3">
    <source>
        <dbReference type="Proteomes" id="UP000243451"/>
    </source>
</evidence>
<organism evidence="2 3">
    <name type="scientific">Halopseudomonas oceani</name>
    <dbReference type="NCBI Taxonomy" id="1708783"/>
    <lineage>
        <taxon>Bacteria</taxon>
        <taxon>Pseudomonadati</taxon>
        <taxon>Pseudomonadota</taxon>
        <taxon>Gammaproteobacteria</taxon>
        <taxon>Pseudomonadales</taxon>
        <taxon>Pseudomonadaceae</taxon>
        <taxon>Halopseudomonas</taxon>
    </lineage>
</organism>
<protein>
    <submittedName>
        <fullName evidence="2">Uncharacterized protein</fullName>
    </submittedName>
</protein>
<keyword evidence="3" id="KW-1185">Reference proteome</keyword>
<dbReference type="EMBL" id="PPSK01000014">
    <property type="protein sequence ID" value="POB02182.1"/>
    <property type="molecule type" value="Genomic_DNA"/>
</dbReference>
<reference evidence="2 3" key="1">
    <citation type="submission" date="2018-01" db="EMBL/GenBank/DDBJ databases">
        <title>Draft genome of the type strain Pseudomonas oceani DSM 100277 isolated from the deep water in Okinawa trough, northwestern Pacific Ocean.</title>
        <authorList>
            <person name="Gomila M."/>
            <person name="Mulet M."/>
            <person name="Garcia-Valdes E."/>
            <person name="Lalucat J."/>
        </authorList>
    </citation>
    <scope>NUCLEOTIDE SEQUENCE [LARGE SCALE GENOMIC DNA]</scope>
    <source>
        <strain evidence="2 3">DSM 100277</strain>
    </source>
</reference>
<evidence type="ECO:0000313" key="2">
    <source>
        <dbReference type="EMBL" id="POB02182.1"/>
    </source>
</evidence>
<dbReference type="Proteomes" id="UP000243451">
    <property type="component" value="Unassembled WGS sequence"/>
</dbReference>
<accession>A0A2P4ESS2</accession>
<dbReference type="OrthoDB" id="7031250at2"/>
<dbReference type="RefSeq" id="WP_104739085.1">
    <property type="nucleotide sequence ID" value="NZ_BMHR01000013.1"/>
</dbReference>
<dbReference type="AlphaFoldDB" id="A0A2P4ESS2"/>
<comment type="caution">
    <text evidence="2">The sequence shown here is derived from an EMBL/GenBank/DDBJ whole genome shotgun (WGS) entry which is preliminary data.</text>
</comment>
<feature type="signal peptide" evidence="1">
    <location>
        <begin position="1"/>
        <end position="26"/>
    </location>
</feature>
<feature type="chain" id="PRO_5015126887" evidence="1">
    <location>
        <begin position="27"/>
        <end position="238"/>
    </location>
</feature>
<keyword evidence="1" id="KW-0732">Signal</keyword>
<proteinExistence type="predicted"/>